<feature type="region of interest" description="Disordered" evidence="6">
    <location>
        <begin position="1"/>
        <end position="40"/>
    </location>
</feature>
<evidence type="ECO:0000256" key="3">
    <source>
        <dbReference type="ARBA" id="ARBA00022692"/>
    </source>
</evidence>
<feature type="non-terminal residue" evidence="7">
    <location>
        <position position="1"/>
    </location>
</feature>
<accession>A0AA38FCH4</accession>
<keyword evidence="5" id="KW-0472">Membrane</keyword>
<dbReference type="GO" id="GO:0016020">
    <property type="term" value="C:membrane"/>
    <property type="evidence" value="ECO:0007669"/>
    <property type="project" value="UniProtKB-SubCell"/>
</dbReference>
<evidence type="ECO:0000313" key="7">
    <source>
        <dbReference type="EMBL" id="KAH9296472.1"/>
    </source>
</evidence>
<comment type="caution">
    <text evidence="7">The sequence shown here is derived from an EMBL/GenBank/DDBJ whole genome shotgun (WGS) entry which is preliminary data.</text>
</comment>
<dbReference type="PANTHER" id="PTHR23504:SF15">
    <property type="entry name" value="MAJOR FACILITATOR SUPERFAMILY (MFS) PROFILE DOMAIN-CONTAINING PROTEIN"/>
    <property type="match status" value="1"/>
</dbReference>
<evidence type="ECO:0000256" key="2">
    <source>
        <dbReference type="ARBA" id="ARBA00022448"/>
    </source>
</evidence>
<evidence type="ECO:0000256" key="1">
    <source>
        <dbReference type="ARBA" id="ARBA00004141"/>
    </source>
</evidence>
<organism evidence="7 8">
    <name type="scientific">Taxus chinensis</name>
    <name type="common">Chinese yew</name>
    <name type="synonym">Taxus wallichiana var. chinensis</name>
    <dbReference type="NCBI Taxonomy" id="29808"/>
    <lineage>
        <taxon>Eukaryota</taxon>
        <taxon>Viridiplantae</taxon>
        <taxon>Streptophyta</taxon>
        <taxon>Embryophyta</taxon>
        <taxon>Tracheophyta</taxon>
        <taxon>Spermatophyta</taxon>
        <taxon>Pinopsida</taxon>
        <taxon>Pinidae</taxon>
        <taxon>Conifers II</taxon>
        <taxon>Cupressales</taxon>
        <taxon>Taxaceae</taxon>
        <taxon>Taxus</taxon>
    </lineage>
</organism>
<keyword evidence="3" id="KW-0812">Transmembrane</keyword>
<proteinExistence type="predicted"/>
<comment type="subcellular location">
    <subcellularLocation>
        <location evidence="1">Membrane</location>
        <topology evidence="1">Multi-pass membrane protein</topology>
    </subcellularLocation>
</comment>
<feature type="compositionally biased region" description="Basic and acidic residues" evidence="6">
    <location>
        <begin position="20"/>
        <end position="37"/>
    </location>
</feature>
<evidence type="ECO:0000313" key="8">
    <source>
        <dbReference type="Proteomes" id="UP000824469"/>
    </source>
</evidence>
<feature type="non-terminal residue" evidence="7">
    <location>
        <position position="100"/>
    </location>
</feature>
<dbReference type="AlphaFoldDB" id="A0AA38FCH4"/>
<protein>
    <submittedName>
        <fullName evidence="7">Uncharacterized protein</fullName>
    </submittedName>
</protein>
<dbReference type="Proteomes" id="UP000824469">
    <property type="component" value="Unassembled WGS sequence"/>
</dbReference>
<keyword evidence="8" id="KW-1185">Reference proteome</keyword>
<name>A0AA38FCH4_TAXCH</name>
<sequence>ETLHKHHLEGVLKGNNEPELGSRGRSVQENDKKETIKGKQVHKKSLLKNRPVMSSILVYCVFSLHDIAYSEIFSLWAVSPKEYGGLSFTTSDVGVVLAIT</sequence>
<reference evidence="7 8" key="1">
    <citation type="journal article" date="2021" name="Nat. Plants">
        <title>The Taxus genome provides insights into paclitaxel biosynthesis.</title>
        <authorList>
            <person name="Xiong X."/>
            <person name="Gou J."/>
            <person name="Liao Q."/>
            <person name="Li Y."/>
            <person name="Zhou Q."/>
            <person name="Bi G."/>
            <person name="Li C."/>
            <person name="Du R."/>
            <person name="Wang X."/>
            <person name="Sun T."/>
            <person name="Guo L."/>
            <person name="Liang H."/>
            <person name="Lu P."/>
            <person name="Wu Y."/>
            <person name="Zhang Z."/>
            <person name="Ro D.K."/>
            <person name="Shang Y."/>
            <person name="Huang S."/>
            <person name="Yan J."/>
        </authorList>
    </citation>
    <scope>NUCLEOTIDE SEQUENCE [LARGE SCALE GENOMIC DNA]</scope>
    <source>
        <strain evidence="7">Ta-2019</strain>
    </source>
</reference>
<dbReference type="EMBL" id="JAHRHJ020000011">
    <property type="protein sequence ID" value="KAH9296472.1"/>
    <property type="molecule type" value="Genomic_DNA"/>
</dbReference>
<evidence type="ECO:0000256" key="4">
    <source>
        <dbReference type="ARBA" id="ARBA00022989"/>
    </source>
</evidence>
<evidence type="ECO:0000256" key="5">
    <source>
        <dbReference type="ARBA" id="ARBA00023136"/>
    </source>
</evidence>
<evidence type="ECO:0000256" key="6">
    <source>
        <dbReference type="SAM" id="MobiDB-lite"/>
    </source>
</evidence>
<keyword evidence="2" id="KW-0813">Transport</keyword>
<dbReference type="PANTHER" id="PTHR23504">
    <property type="entry name" value="MAJOR FACILITATOR SUPERFAMILY DOMAIN-CONTAINING PROTEIN 10"/>
    <property type="match status" value="1"/>
</dbReference>
<gene>
    <name evidence="7" type="ORF">KI387_040060</name>
</gene>
<keyword evidence="4" id="KW-1133">Transmembrane helix</keyword>